<keyword evidence="4" id="KW-0560">Oxidoreductase</keyword>
<evidence type="ECO:0000256" key="6">
    <source>
        <dbReference type="ARBA" id="ARBA00023136"/>
    </source>
</evidence>
<dbReference type="PANTHER" id="PTHR21624">
    <property type="entry name" value="STEROL DESATURASE-RELATED PROTEIN"/>
    <property type="match status" value="1"/>
</dbReference>
<keyword evidence="2 7" id="KW-0812">Transmembrane</keyword>
<feature type="transmembrane region" description="Helical" evidence="7">
    <location>
        <begin position="295"/>
        <end position="313"/>
    </location>
</feature>
<evidence type="ECO:0000256" key="3">
    <source>
        <dbReference type="ARBA" id="ARBA00022989"/>
    </source>
</evidence>
<evidence type="ECO:0000256" key="4">
    <source>
        <dbReference type="ARBA" id="ARBA00023002"/>
    </source>
</evidence>
<organism evidence="9">
    <name type="scientific">Candidatus Snodgrassella sp. T3_2_35043</name>
    <dbReference type="NCBI Taxonomy" id="1193508"/>
    <lineage>
        <taxon>Bacteria</taxon>
        <taxon>Pseudomonadati</taxon>
        <taxon>Pseudomonadota</taxon>
        <taxon>Betaproteobacteria</taxon>
        <taxon>Neisseriales</taxon>
        <taxon>Neisseriaceae</taxon>
        <taxon>Snodgrassella</taxon>
    </lineage>
</organism>
<feature type="transmembrane region" description="Helical" evidence="7">
    <location>
        <begin position="7"/>
        <end position="28"/>
    </location>
</feature>
<feature type="transmembrane region" description="Helical" evidence="7">
    <location>
        <begin position="129"/>
        <end position="155"/>
    </location>
</feature>
<evidence type="ECO:0000313" key="9">
    <source>
        <dbReference type="EMBL" id="AFV98746.1"/>
    </source>
</evidence>
<keyword evidence="5" id="KW-0443">Lipid metabolism</keyword>
<dbReference type="AlphaFoldDB" id="K7T475"/>
<accession>K7T475</accession>
<evidence type="ECO:0000256" key="2">
    <source>
        <dbReference type="ARBA" id="ARBA00022692"/>
    </source>
</evidence>
<protein>
    <submittedName>
        <fullName evidence="9">C-5 sterol desaturase</fullName>
    </submittedName>
</protein>
<dbReference type="PANTHER" id="PTHR21624:SF1">
    <property type="entry name" value="ALKYLGLYCEROL MONOOXYGENASE"/>
    <property type="match status" value="1"/>
</dbReference>
<dbReference type="GO" id="GO:0008610">
    <property type="term" value="P:lipid biosynthetic process"/>
    <property type="evidence" value="ECO:0007669"/>
    <property type="project" value="InterPro"/>
</dbReference>
<evidence type="ECO:0000256" key="5">
    <source>
        <dbReference type="ARBA" id="ARBA00023098"/>
    </source>
</evidence>
<dbReference type="GO" id="GO:0006643">
    <property type="term" value="P:membrane lipid metabolic process"/>
    <property type="evidence" value="ECO:0007669"/>
    <property type="project" value="TreeGrafter"/>
</dbReference>
<evidence type="ECO:0000256" key="1">
    <source>
        <dbReference type="ARBA" id="ARBA00004127"/>
    </source>
</evidence>
<keyword evidence="6 7" id="KW-0472">Membrane</keyword>
<feature type="domain" description="Fatty acid hydroxylase" evidence="8">
    <location>
        <begin position="82"/>
        <end position="215"/>
    </location>
</feature>
<dbReference type="InterPro" id="IPR006694">
    <property type="entry name" value="Fatty_acid_hydroxylase"/>
</dbReference>
<evidence type="ECO:0000259" key="8">
    <source>
        <dbReference type="Pfam" id="PF04116"/>
    </source>
</evidence>
<feature type="transmembrane region" description="Helical" evidence="7">
    <location>
        <begin position="346"/>
        <end position="366"/>
    </location>
</feature>
<proteinExistence type="predicted"/>
<dbReference type="Pfam" id="PF04116">
    <property type="entry name" value="FA_hydroxylase"/>
    <property type="match status" value="1"/>
</dbReference>
<sequence>MGSRMNTLTFPIIFMLVCIYIEAILLKWIKKQNINWLDIIFNLNSGHIVLWLFRGLEILCYAYVYQNCSLNLFSSTPVFYIWIFAVFAWDFCFYWQHRLLHTYRLLYAVHLIHHQGENFNLSLAVRNSWYSSLLSAVFNVGLAFLGLPTEIFLAVSMIHYSIQFFNHNDFTPRLGFLEKIFVTPNHHRVHHINDRYYSNRNFGGSFIIWDKLFGSYAEMPEGTVNYGSPGVKTFNPLLASNFPFMQIFKIRFQPSSFPNKFVISNLLMTLGSTALFILAISYIYTYGYGLNDISLTQYILFAYLAGGTIFLGAMSEGRPWGIIGWIILTLTMPLLFLYGFQWHQTYWQITMALLSIHGIIIFINWIRVYRKSLPVIEP</sequence>
<dbReference type="GO" id="GO:0012505">
    <property type="term" value="C:endomembrane system"/>
    <property type="evidence" value="ECO:0007669"/>
    <property type="project" value="UniProtKB-SubCell"/>
</dbReference>
<feature type="transmembrane region" description="Helical" evidence="7">
    <location>
        <begin position="77"/>
        <end position="96"/>
    </location>
</feature>
<name>K7T475_9NEIS</name>
<dbReference type="EMBL" id="JQ966978">
    <property type="protein sequence ID" value="AFV98746.1"/>
    <property type="molecule type" value="Genomic_DNA"/>
</dbReference>
<evidence type="ECO:0000256" key="7">
    <source>
        <dbReference type="SAM" id="Phobius"/>
    </source>
</evidence>
<dbReference type="GO" id="GO:0005506">
    <property type="term" value="F:iron ion binding"/>
    <property type="evidence" value="ECO:0007669"/>
    <property type="project" value="InterPro"/>
</dbReference>
<reference evidence="9" key="1">
    <citation type="journal article" date="2012" name="MBio">
        <title>Long-term exposure to antibiotics has caused accumulation of resistance determinants in the gut microbiota of honeybees.</title>
        <authorList>
            <person name="Tian B."/>
            <person name="Fadhil N.H."/>
            <person name="Powell J.E."/>
            <person name="Kwong W.K."/>
            <person name="Moran N.A."/>
        </authorList>
    </citation>
    <scope>NUCLEOTIDE SEQUENCE</scope>
</reference>
<feature type="transmembrane region" description="Helical" evidence="7">
    <location>
        <begin position="261"/>
        <end position="283"/>
    </location>
</feature>
<dbReference type="InterPro" id="IPR051689">
    <property type="entry name" value="Sterol_desaturase/TMEM195"/>
</dbReference>
<dbReference type="GO" id="GO:0016020">
    <property type="term" value="C:membrane"/>
    <property type="evidence" value="ECO:0007669"/>
    <property type="project" value="GOC"/>
</dbReference>
<comment type="subcellular location">
    <subcellularLocation>
        <location evidence="1">Endomembrane system</location>
        <topology evidence="1">Multi-pass membrane protein</topology>
    </subcellularLocation>
</comment>
<dbReference type="GO" id="GO:0050479">
    <property type="term" value="F:glyceryl-ether monooxygenase activity"/>
    <property type="evidence" value="ECO:0007669"/>
    <property type="project" value="TreeGrafter"/>
</dbReference>
<keyword evidence="3 7" id="KW-1133">Transmembrane helix</keyword>
<feature type="transmembrane region" description="Helical" evidence="7">
    <location>
        <begin position="320"/>
        <end position="340"/>
    </location>
</feature>